<evidence type="ECO:0000313" key="3">
    <source>
        <dbReference type="Proteomes" id="UP001354971"/>
    </source>
</evidence>
<evidence type="ECO:0000313" key="2">
    <source>
        <dbReference type="EMBL" id="MEE2526451.1"/>
    </source>
</evidence>
<reference evidence="2 3" key="1">
    <citation type="submission" date="2024-01" db="EMBL/GenBank/DDBJ databases">
        <title>Hyphobacterium bacterium isolated from marine sediment.</title>
        <authorList>
            <person name="Zhao S."/>
        </authorList>
    </citation>
    <scope>NUCLEOTIDE SEQUENCE [LARGE SCALE GENOMIC DNA]</scope>
    <source>
        <strain evidence="3">HN65</strain>
    </source>
</reference>
<dbReference type="Gene3D" id="1.20.1270.180">
    <property type="match status" value="1"/>
</dbReference>
<dbReference type="RefSeq" id="WP_330199114.1">
    <property type="nucleotide sequence ID" value="NZ_JAZDRP010000004.1"/>
</dbReference>
<protein>
    <submittedName>
        <fullName evidence="2">Lysozyme inhibitor LprI family protein</fullName>
    </submittedName>
</protein>
<evidence type="ECO:0000259" key="1">
    <source>
        <dbReference type="Pfam" id="PF07007"/>
    </source>
</evidence>
<dbReference type="Proteomes" id="UP001354971">
    <property type="component" value="Unassembled WGS sequence"/>
</dbReference>
<proteinExistence type="predicted"/>
<gene>
    <name evidence="2" type="ORF">V0U79_08735</name>
</gene>
<keyword evidence="3" id="KW-1185">Reference proteome</keyword>
<comment type="caution">
    <text evidence="2">The sequence shown here is derived from an EMBL/GenBank/DDBJ whole genome shotgun (WGS) entry which is preliminary data.</text>
</comment>
<dbReference type="InterPro" id="IPR009739">
    <property type="entry name" value="LprI-like_N"/>
</dbReference>
<sequence length="126" mass="13430">MIASVLLGLFALQGAEIRPMIECSEHMNDDRALLSCLSGLLEAAEDDLDTALAAARQEASEIDLDMPGVADAASRLGAAHSAWIAYRDAECERRASLLLIGDDAEAVATDCRIALTRARATELETQ</sequence>
<accession>A0ABU7LRB2</accession>
<dbReference type="EMBL" id="JAZDRP010000004">
    <property type="protein sequence ID" value="MEE2526451.1"/>
    <property type="molecule type" value="Genomic_DNA"/>
</dbReference>
<feature type="domain" description="Lysozyme inhibitor LprI-like N-terminal" evidence="1">
    <location>
        <begin position="23"/>
        <end position="123"/>
    </location>
</feature>
<organism evidence="2 3">
    <name type="scientific">Hyphobacterium lacteum</name>
    <dbReference type="NCBI Taxonomy" id="3116575"/>
    <lineage>
        <taxon>Bacteria</taxon>
        <taxon>Pseudomonadati</taxon>
        <taxon>Pseudomonadota</taxon>
        <taxon>Alphaproteobacteria</taxon>
        <taxon>Maricaulales</taxon>
        <taxon>Maricaulaceae</taxon>
        <taxon>Hyphobacterium</taxon>
    </lineage>
</organism>
<name>A0ABU7LRB2_9PROT</name>
<dbReference type="Pfam" id="PF07007">
    <property type="entry name" value="LprI"/>
    <property type="match status" value="1"/>
</dbReference>